<feature type="transmembrane region" description="Helical" evidence="1">
    <location>
        <begin position="321"/>
        <end position="341"/>
    </location>
</feature>
<evidence type="ECO:0000259" key="2">
    <source>
        <dbReference type="Pfam" id="PF01757"/>
    </source>
</evidence>
<comment type="caution">
    <text evidence="3">The sequence shown here is derived from an EMBL/GenBank/DDBJ whole genome shotgun (WGS) entry which is preliminary data.</text>
</comment>
<dbReference type="GO" id="GO:0016747">
    <property type="term" value="F:acyltransferase activity, transferring groups other than amino-acyl groups"/>
    <property type="evidence" value="ECO:0007669"/>
    <property type="project" value="InterPro"/>
</dbReference>
<feature type="transmembrane region" description="Helical" evidence="1">
    <location>
        <begin position="258"/>
        <end position="275"/>
    </location>
</feature>
<dbReference type="EMBL" id="SWOV01000026">
    <property type="protein sequence ID" value="NFF88307.1"/>
    <property type="molecule type" value="Genomic_DNA"/>
</dbReference>
<sequence length="365" mass="43060">MKFSKDDTLAVKGIAILMMYIHHQFLNGDRYKGYYVNFFPFSESQVQYVAGFFKICVGMFVFLTAYGMTISFNNKCKEYILTRKQTLTIIANRYISLMSGYFVIFVVSQLYSWNGQRQLRIYGKEKSSIWYFFIDFFGLAKIFDTPTFNATWWYMSLAIVIILIMPLLYRWYGKDGILVVFASILLPRALGLEILDLTRWLLAITLGIYFADRNILVRLKQMYICKSKTINKMIKFCCATAILILLVLIRQSKIGPKFIDIWDCVIPAYVVYYCFEFVIDITCIRKILVLLGKHSMNMFLSHTFFRAIYFPDFIYSFKYAWLDTLVLIIITFILSIIIEFLKETLKYNKIIDNIKLKTTEYIMNQ</sequence>
<dbReference type="AlphaFoldDB" id="A0A6B4RL18"/>
<evidence type="ECO:0000313" key="3">
    <source>
        <dbReference type="EMBL" id="NFF88307.1"/>
    </source>
</evidence>
<feature type="transmembrane region" description="Helical" evidence="1">
    <location>
        <begin position="151"/>
        <end position="169"/>
    </location>
</feature>
<dbReference type="Proteomes" id="UP000476820">
    <property type="component" value="Unassembled WGS sequence"/>
</dbReference>
<feature type="domain" description="Acyltransferase 3" evidence="2">
    <location>
        <begin position="11"/>
        <end position="338"/>
    </location>
</feature>
<evidence type="ECO:0000313" key="4">
    <source>
        <dbReference type="Proteomes" id="UP000476820"/>
    </source>
</evidence>
<keyword evidence="1" id="KW-1133">Transmembrane helix</keyword>
<name>A0A6B4RL18_CLOBO</name>
<gene>
    <name evidence="3" type="ORF">FC774_10550</name>
</gene>
<feature type="transmembrane region" description="Helical" evidence="1">
    <location>
        <begin position="9"/>
        <end position="26"/>
    </location>
</feature>
<dbReference type="Pfam" id="PF01757">
    <property type="entry name" value="Acyl_transf_3"/>
    <property type="match status" value="1"/>
</dbReference>
<evidence type="ECO:0000256" key="1">
    <source>
        <dbReference type="SAM" id="Phobius"/>
    </source>
</evidence>
<proteinExistence type="predicted"/>
<feature type="transmembrane region" description="Helical" evidence="1">
    <location>
        <begin position="233"/>
        <end position="252"/>
    </location>
</feature>
<keyword evidence="1" id="KW-0472">Membrane</keyword>
<organism evidence="3 4">
    <name type="scientific">Clostridium botulinum</name>
    <dbReference type="NCBI Taxonomy" id="1491"/>
    <lineage>
        <taxon>Bacteria</taxon>
        <taxon>Bacillati</taxon>
        <taxon>Bacillota</taxon>
        <taxon>Clostridia</taxon>
        <taxon>Eubacteriales</taxon>
        <taxon>Clostridiaceae</taxon>
        <taxon>Clostridium</taxon>
    </lineage>
</organism>
<protein>
    <recommendedName>
        <fullName evidence="2">Acyltransferase 3 domain-containing protein</fullName>
    </recommendedName>
</protein>
<keyword evidence="1" id="KW-0812">Transmembrane</keyword>
<dbReference type="RefSeq" id="WP_061297944.1">
    <property type="nucleotide sequence ID" value="NZ_LFPD01000022.1"/>
</dbReference>
<reference evidence="3 4" key="1">
    <citation type="submission" date="2019-04" db="EMBL/GenBank/DDBJ databases">
        <title>Genome sequencing of Clostridium botulinum Groups I-IV and Clostridium butyricum.</title>
        <authorList>
            <person name="Brunt J."/>
            <person name="Van Vliet A.H.M."/>
            <person name="Stringer S.C."/>
            <person name="Carter A.T."/>
            <person name="Peck M.W."/>
        </authorList>
    </citation>
    <scope>NUCLEOTIDE SEQUENCE [LARGE SCALE GENOMIC DNA]</scope>
    <source>
        <strain evidence="3 4">1605</strain>
    </source>
</reference>
<feature type="transmembrane region" description="Helical" evidence="1">
    <location>
        <begin position="46"/>
        <end position="66"/>
    </location>
</feature>
<dbReference type="InterPro" id="IPR002656">
    <property type="entry name" value="Acyl_transf_3_dom"/>
</dbReference>
<accession>A0A6B4RL18</accession>
<feature type="transmembrane region" description="Helical" evidence="1">
    <location>
        <begin position="287"/>
        <end position="309"/>
    </location>
</feature>
<feature type="transmembrane region" description="Helical" evidence="1">
    <location>
        <begin position="87"/>
        <end position="108"/>
    </location>
</feature>
<feature type="transmembrane region" description="Helical" evidence="1">
    <location>
        <begin position="189"/>
        <end position="212"/>
    </location>
</feature>